<name>A0A383V1N0_BLUHO</name>
<sequence length="118" mass="13649">MLIASRYRITRCYNNSSHGSDIILNYILQCGLKLLLWLVAGKLSAAVDPNLVETRFGKLMRLRRTSQSDNIMANMTHRLLACWSRYVSIESLNLCYSVMRHWMLLSSGIILVNKIRSW</sequence>
<dbReference type="EMBL" id="UNSH01000086">
    <property type="protein sequence ID" value="SZF05899.1"/>
    <property type="molecule type" value="Genomic_DNA"/>
</dbReference>
<dbReference type="VEuPathDB" id="FungiDB:BLGHR1_16702"/>
<protein>
    <submittedName>
        <fullName evidence="1">Uncharacterized protein</fullName>
    </submittedName>
</protein>
<reference evidence="1 2" key="1">
    <citation type="submission" date="2017-11" db="EMBL/GenBank/DDBJ databases">
        <authorList>
            <person name="Kracher B."/>
        </authorList>
    </citation>
    <scope>NUCLEOTIDE SEQUENCE [LARGE SCALE GENOMIC DNA]</scope>
    <source>
        <strain evidence="1 2">RACE1</strain>
    </source>
</reference>
<proteinExistence type="predicted"/>
<organism evidence="1 2">
    <name type="scientific">Blumeria hordei</name>
    <name type="common">Barley powdery mildew</name>
    <name type="synonym">Blumeria graminis f. sp. hordei</name>
    <dbReference type="NCBI Taxonomy" id="2867405"/>
    <lineage>
        <taxon>Eukaryota</taxon>
        <taxon>Fungi</taxon>
        <taxon>Dikarya</taxon>
        <taxon>Ascomycota</taxon>
        <taxon>Pezizomycotina</taxon>
        <taxon>Leotiomycetes</taxon>
        <taxon>Erysiphales</taxon>
        <taxon>Erysiphaceae</taxon>
        <taxon>Blumeria</taxon>
    </lineage>
</organism>
<gene>
    <name evidence="1" type="ORF">BLGHR1_16702</name>
</gene>
<dbReference type="Proteomes" id="UP000275772">
    <property type="component" value="Unassembled WGS sequence"/>
</dbReference>
<evidence type="ECO:0000313" key="2">
    <source>
        <dbReference type="Proteomes" id="UP000275772"/>
    </source>
</evidence>
<evidence type="ECO:0000313" key="1">
    <source>
        <dbReference type="EMBL" id="SZF05899.1"/>
    </source>
</evidence>
<dbReference type="AlphaFoldDB" id="A0A383V1N0"/>
<accession>A0A383V1N0</accession>